<proteinExistence type="inferred from homology"/>
<comment type="cofactor">
    <cofactor evidence="1">
        <name>Fe cation</name>
        <dbReference type="ChEBI" id="CHEBI:24875"/>
    </cofactor>
</comment>
<feature type="domain" description="Alcohol dehydrogenase iron-type/glycerol dehydrogenase GldA" evidence="5">
    <location>
        <begin position="10"/>
        <end position="174"/>
    </location>
</feature>
<evidence type="ECO:0000256" key="3">
    <source>
        <dbReference type="ARBA" id="ARBA00023002"/>
    </source>
</evidence>
<dbReference type="InterPro" id="IPR001670">
    <property type="entry name" value="ADH_Fe/GldA"/>
</dbReference>
<comment type="similarity">
    <text evidence="2">Belongs to the iron-containing alcohol dehydrogenase family.</text>
</comment>
<dbReference type="InterPro" id="IPR056798">
    <property type="entry name" value="ADH_Fe_C"/>
</dbReference>
<dbReference type="OrthoDB" id="9815791at2"/>
<evidence type="ECO:0000313" key="9">
    <source>
        <dbReference type="Proteomes" id="UP000033519"/>
    </source>
</evidence>
<dbReference type="Proteomes" id="UP000182258">
    <property type="component" value="Unassembled WGS sequence"/>
</dbReference>
<evidence type="ECO:0000259" key="6">
    <source>
        <dbReference type="Pfam" id="PF25137"/>
    </source>
</evidence>
<evidence type="ECO:0000313" key="8">
    <source>
        <dbReference type="EMBL" id="SFD28145.1"/>
    </source>
</evidence>
<dbReference type="CDD" id="cd14861">
    <property type="entry name" value="Fe-ADH-like"/>
    <property type="match status" value="1"/>
</dbReference>
<dbReference type="SUPFAM" id="SSF56796">
    <property type="entry name" value="Dehydroquinate synthase-like"/>
    <property type="match status" value="1"/>
</dbReference>
<dbReference type="Gene3D" id="3.40.50.1970">
    <property type="match status" value="1"/>
</dbReference>
<dbReference type="GO" id="GO:0046872">
    <property type="term" value="F:metal ion binding"/>
    <property type="evidence" value="ECO:0007669"/>
    <property type="project" value="InterPro"/>
</dbReference>
<organism evidence="8 10">
    <name type="scientific">Devosia psychrophila</name>
    <dbReference type="NCBI Taxonomy" id="728005"/>
    <lineage>
        <taxon>Bacteria</taxon>
        <taxon>Pseudomonadati</taxon>
        <taxon>Pseudomonadota</taxon>
        <taxon>Alphaproteobacteria</taxon>
        <taxon>Hyphomicrobiales</taxon>
        <taxon>Devosiaceae</taxon>
        <taxon>Devosia</taxon>
    </lineage>
</organism>
<dbReference type="STRING" id="728005.SAMN04488059_1369"/>
<dbReference type="GO" id="GO:0004022">
    <property type="term" value="F:alcohol dehydrogenase (NAD+) activity"/>
    <property type="evidence" value="ECO:0007669"/>
    <property type="project" value="UniProtKB-EC"/>
</dbReference>
<reference evidence="7 9" key="1">
    <citation type="submission" date="2015-03" db="EMBL/GenBank/DDBJ databases">
        <authorList>
            <person name="Lepp D."/>
            <person name="Hassan Y.I."/>
            <person name="Li X.-Z."/>
            <person name="Zhou T."/>
        </authorList>
    </citation>
    <scope>NUCLEOTIDE SEQUENCE [LARGE SCALE GENOMIC DNA]</scope>
    <source>
        <strain evidence="7 9">Cr7-05</strain>
    </source>
</reference>
<dbReference type="PANTHER" id="PTHR11496:SF102">
    <property type="entry name" value="ALCOHOL DEHYDROGENASE 4"/>
    <property type="match status" value="1"/>
</dbReference>
<reference evidence="8 10" key="2">
    <citation type="submission" date="2016-10" db="EMBL/GenBank/DDBJ databases">
        <authorList>
            <person name="de Groot N.N."/>
        </authorList>
    </citation>
    <scope>NUCLEOTIDE SEQUENCE [LARGE SCALE GENOMIC DNA]</scope>
    <source>
        <strain evidence="8 10">CGMCC 1.10210</strain>
    </source>
</reference>
<dbReference type="InterPro" id="IPR039697">
    <property type="entry name" value="Alcohol_dehydrogenase_Fe"/>
</dbReference>
<dbReference type="AlphaFoldDB" id="A0A0F5PUG6"/>
<keyword evidence="9" id="KW-1185">Reference proteome</keyword>
<dbReference type="FunFam" id="3.40.50.1970:FF:000003">
    <property type="entry name" value="Alcohol dehydrogenase, iron-containing"/>
    <property type="match status" value="1"/>
</dbReference>
<evidence type="ECO:0000256" key="4">
    <source>
        <dbReference type="ARBA" id="ARBA00049243"/>
    </source>
</evidence>
<gene>
    <name evidence="8" type="ORF">SAMN04488059_1369</name>
    <name evidence="7" type="ORF">WH91_14415</name>
</gene>
<dbReference type="Proteomes" id="UP000033519">
    <property type="component" value="Unassembled WGS sequence"/>
</dbReference>
<evidence type="ECO:0000256" key="1">
    <source>
        <dbReference type="ARBA" id="ARBA00001962"/>
    </source>
</evidence>
<protein>
    <submittedName>
        <fullName evidence="7">4-hydroxybutyrate dehydrogenase</fullName>
    </submittedName>
    <submittedName>
        <fullName evidence="8">Alcohol dehydrogenase, class IV</fullName>
    </submittedName>
</protein>
<dbReference type="Pfam" id="PF00465">
    <property type="entry name" value="Fe-ADH"/>
    <property type="match status" value="1"/>
</dbReference>
<evidence type="ECO:0000259" key="5">
    <source>
        <dbReference type="Pfam" id="PF00465"/>
    </source>
</evidence>
<feature type="domain" description="Fe-containing alcohol dehydrogenase-like C-terminal" evidence="6">
    <location>
        <begin position="185"/>
        <end position="373"/>
    </location>
</feature>
<dbReference type="EMBL" id="LAPV01000135">
    <property type="protein sequence ID" value="KKC32347.1"/>
    <property type="molecule type" value="Genomic_DNA"/>
</dbReference>
<evidence type="ECO:0000313" key="10">
    <source>
        <dbReference type="Proteomes" id="UP000182258"/>
    </source>
</evidence>
<dbReference type="PATRIC" id="fig|728005.3.peg.1060"/>
<dbReference type="Gene3D" id="1.20.1090.10">
    <property type="entry name" value="Dehydroquinate synthase-like - alpha domain"/>
    <property type="match status" value="1"/>
</dbReference>
<dbReference type="RefSeq" id="WP_046171710.1">
    <property type="nucleotide sequence ID" value="NZ_FOMB01000036.1"/>
</dbReference>
<dbReference type="EMBL" id="FOMB01000036">
    <property type="protein sequence ID" value="SFD28145.1"/>
    <property type="molecule type" value="Genomic_DNA"/>
</dbReference>
<evidence type="ECO:0000256" key="2">
    <source>
        <dbReference type="ARBA" id="ARBA00007358"/>
    </source>
</evidence>
<dbReference type="Pfam" id="PF25137">
    <property type="entry name" value="ADH_Fe_C"/>
    <property type="match status" value="1"/>
</dbReference>
<name>A0A0F5PUG6_9HYPH</name>
<comment type="catalytic activity">
    <reaction evidence="4">
        <text>a primary alcohol + NAD(+) = an aldehyde + NADH + H(+)</text>
        <dbReference type="Rhea" id="RHEA:10736"/>
        <dbReference type="ChEBI" id="CHEBI:15378"/>
        <dbReference type="ChEBI" id="CHEBI:15734"/>
        <dbReference type="ChEBI" id="CHEBI:17478"/>
        <dbReference type="ChEBI" id="CHEBI:57540"/>
        <dbReference type="ChEBI" id="CHEBI:57945"/>
        <dbReference type="EC" id="1.1.1.1"/>
    </reaction>
</comment>
<keyword evidence="3" id="KW-0560">Oxidoreductase</keyword>
<accession>A0A0F5PUG6</accession>
<sequence>MARITYLTAIDFGVGELAGLPAALAELGVSRPLLVSDSGLEKAGVVAKVQALLPAQHAVYLGTPPNPTETAVAEALSIYRAQSCDGIVALGGGSPIDLAKGVALLATHEGSLEQFAAIYGGLERIGPVAPVIAVPTTAGTGAEVGRAALLTLSDGRKLGIISPHLIPRRAICDPELTLALPPMLTAATGLDGLSHCIETFSSPRINPTADAIALDGAGRIWRNLPTAFATGVDLAARTEVMLGALHGGLSFQKGLGAVHSLSHALGGLQDLKLHHGTLNAILMPLVLRFNAAVLGEKLGRLKQALGLAPEADLAAALEALNASFGLPEGLAAMGVTRGHFAWVIERALADHSHGTNPRLASAEDYRSILEAAMADSTSPVPAQ</sequence>
<evidence type="ECO:0000313" key="7">
    <source>
        <dbReference type="EMBL" id="KKC32347.1"/>
    </source>
</evidence>
<dbReference type="PANTHER" id="PTHR11496">
    <property type="entry name" value="ALCOHOL DEHYDROGENASE"/>
    <property type="match status" value="1"/>
</dbReference>